<comment type="subcellular location">
    <subcellularLocation>
        <location evidence="1">Cell envelope</location>
    </subcellularLocation>
</comment>
<dbReference type="GO" id="GO:0030313">
    <property type="term" value="C:cell envelope"/>
    <property type="evidence" value="ECO:0007669"/>
    <property type="project" value="UniProtKB-SubCell"/>
</dbReference>
<feature type="chain" id="PRO_5038452375" description="Periplasmic binding protein domain-containing protein" evidence="5">
    <location>
        <begin position="22"/>
        <end position="350"/>
    </location>
</feature>
<sequence>MKRKFIGMLVSCVLTTSMLMAGCTTESPADAPVEETSKEEKAAATEESSDSKETAPMDGDVVVGVSINALDAINNRQVFELMQEKVKAAGYECMATNANGTAVQQSTDIENLVQQGCNVIVVLNGDTDGLTNAVKEAASKGVHVISVESGYIPGISAYFTKNDFALGATMYMMLASEMGYDGEIIATGHNEHPAIRARVNVQEAMLKEYSNIKLVNRITTGYPGTTELAYNGVESALQQNPDVETIWCTFDLEALGAAQACEALGKTDIKIVGADGEIDVLYEIRDGEQIIATSVADLEATTNNVIETIADLEAGENVSMFHEMPYIMITKENVDEWIEKTESYLKENGE</sequence>
<dbReference type="EMBL" id="ACBZ01000026">
    <property type="protein sequence ID" value="EEG50357.1"/>
    <property type="molecule type" value="Genomic_DNA"/>
</dbReference>
<dbReference type="AlphaFoldDB" id="C0CIN8"/>
<dbReference type="Pfam" id="PF13407">
    <property type="entry name" value="Peripla_BP_4"/>
    <property type="match status" value="1"/>
</dbReference>
<protein>
    <recommendedName>
        <fullName evidence="6">Periplasmic binding protein domain-containing protein</fullName>
    </recommendedName>
</protein>
<evidence type="ECO:0000256" key="1">
    <source>
        <dbReference type="ARBA" id="ARBA00004196"/>
    </source>
</evidence>
<proteinExistence type="inferred from homology"/>
<evidence type="ECO:0000313" key="8">
    <source>
        <dbReference type="Proteomes" id="UP000003100"/>
    </source>
</evidence>
<evidence type="ECO:0000259" key="6">
    <source>
        <dbReference type="Pfam" id="PF13407"/>
    </source>
</evidence>
<dbReference type="PANTHER" id="PTHR46847:SF1">
    <property type="entry name" value="D-ALLOSE-BINDING PERIPLASMIC PROTEIN-RELATED"/>
    <property type="match status" value="1"/>
</dbReference>
<dbReference type="SUPFAM" id="SSF53822">
    <property type="entry name" value="Periplasmic binding protein-like I"/>
    <property type="match status" value="1"/>
</dbReference>
<feature type="domain" description="Periplasmic binding protein" evidence="6">
    <location>
        <begin position="75"/>
        <end position="316"/>
    </location>
</feature>
<comment type="caution">
    <text evidence="7">The sequence shown here is derived from an EMBL/GenBank/DDBJ whole genome shotgun (WGS) entry which is preliminary data.</text>
</comment>
<dbReference type="PROSITE" id="PS51257">
    <property type="entry name" value="PROKAR_LIPOPROTEIN"/>
    <property type="match status" value="1"/>
</dbReference>
<reference evidence="7 8" key="2">
    <citation type="submission" date="2009-02" db="EMBL/GenBank/DDBJ databases">
        <title>Draft genome sequence of Blautia hydrogenotrophica DSM 10507 (Ruminococcus hydrogenotrophicus DSM 10507).</title>
        <authorList>
            <person name="Sudarsanam P."/>
            <person name="Ley R."/>
            <person name="Guruge J."/>
            <person name="Turnbaugh P.J."/>
            <person name="Mahowald M."/>
            <person name="Liep D."/>
            <person name="Gordon J."/>
        </authorList>
    </citation>
    <scope>NUCLEOTIDE SEQUENCE [LARGE SCALE GENOMIC DNA]</scope>
    <source>
        <strain evidence="8">DSM 10507 / JCM 14656 / S5a33</strain>
    </source>
</reference>
<evidence type="ECO:0000256" key="4">
    <source>
        <dbReference type="SAM" id="MobiDB-lite"/>
    </source>
</evidence>
<evidence type="ECO:0000256" key="5">
    <source>
        <dbReference type="SAM" id="SignalP"/>
    </source>
</evidence>
<dbReference type="CDD" id="cd01536">
    <property type="entry name" value="PBP1_ABC_sugar_binding-like"/>
    <property type="match status" value="1"/>
</dbReference>
<dbReference type="GeneID" id="86821891"/>
<reference evidence="7 8" key="1">
    <citation type="submission" date="2009-01" db="EMBL/GenBank/DDBJ databases">
        <authorList>
            <person name="Fulton L."/>
            <person name="Clifton S."/>
            <person name="Fulton B."/>
            <person name="Xu J."/>
            <person name="Minx P."/>
            <person name="Pepin K.H."/>
            <person name="Johnson M."/>
            <person name="Bhonagiri V."/>
            <person name="Nash W.E."/>
            <person name="Mardis E.R."/>
            <person name="Wilson R.K."/>
        </authorList>
    </citation>
    <scope>NUCLEOTIDE SEQUENCE [LARGE SCALE GENOMIC DNA]</scope>
    <source>
        <strain evidence="8">DSM 10507 / JCM 14656 / S5a33</strain>
    </source>
</reference>
<gene>
    <name evidence="7" type="ORF">RUMHYD_00702</name>
</gene>
<dbReference type="Proteomes" id="UP000003100">
    <property type="component" value="Unassembled WGS sequence"/>
</dbReference>
<dbReference type="PANTHER" id="PTHR46847">
    <property type="entry name" value="D-ALLOSE-BINDING PERIPLASMIC PROTEIN-RELATED"/>
    <property type="match status" value="1"/>
</dbReference>
<evidence type="ECO:0000256" key="2">
    <source>
        <dbReference type="ARBA" id="ARBA00007639"/>
    </source>
</evidence>
<keyword evidence="8" id="KW-1185">Reference proteome</keyword>
<evidence type="ECO:0000256" key="3">
    <source>
        <dbReference type="ARBA" id="ARBA00022729"/>
    </source>
</evidence>
<feature type="signal peptide" evidence="5">
    <location>
        <begin position="1"/>
        <end position="21"/>
    </location>
</feature>
<dbReference type="InterPro" id="IPR025997">
    <property type="entry name" value="SBP_2_dom"/>
</dbReference>
<comment type="similarity">
    <text evidence="2">Belongs to the bacterial solute-binding protein 2 family.</text>
</comment>
<feature type="compositionally biased region" description="Basic and acidic residues" evidence="4">
    <location>
        <begin position="35"/>
        <end position="55"/>
    </location>
</feature>
<dbReference type="RefSeq" id="WP_005946117.1">
    <property type="nucleotide sequence ID" value="NZ_CP136423.1"/>
</dbReference>
<keyword evidence="3 5" id="KW-0732">Signal</keyword>
<dbReference type="GO" id="GO:0030246">
    <property type="term" value="F:carbohydrate binding"/>
    <property type="evidence" value="ECO:0007669"/>
    <property type="project" value="UniProtKB-ARBA"/>
</dbReference>
<dbReference type="PATRIC" id="fig|476272.21.peg.3707"/>
<dbReference type="InterPro" id="IPR028082">
    <property type="entry name" value="Peripla_BP_I"/>
</dbReference>
<evidence type="ECO:0000313" key="7">
    <source>
        <dbReference type="EMBL" id="EEG50357.1"/>
    </source>
</evidence>
<dbReference type="Gene3D" id="3.40.50.2300">
    <property type="match status" value="2"/>
</dbReference>
<name>C0CIN8_BLAHS</name>
<dbReference type="eggNOG" id="COG1879">
    <property type="taxonomic scope" value="Bacteria"/>
</dbReference>
<feature type="region of interest" description="Disordered" evidence="4">
    <location>
        <begin position="25"/>
        <end position="57"/>
    </location>
</feature>
<dbReference type="HOGENOM" id="CLU_791469_0_0_9"/>
<organism evidence="7 8">
    <name type="scientific">Blautia hydrogenotrophica (strain DSM 10507 / JCM 14656 / S5a33)</name>
    <name type="common">Ruminococcus hydrogenotrophicus</name>
    <dbReference type="NCBI Taxonomy" id="476272"/>
    <lineage>
        <taxon>Bacteria</taxon>
        <taxon>Bacillati</taxon>
        <taxon>Bacillota</taxon>
        <taxon>Clostridia</taxon>
        <taxon>Lachnospirales</taxon>
        <taxon>Lachnospiraceae</taxon>
        <taxon>Blautia</taxon>
    </lineage>
</organism>
<accession>C0CIN8</accession>